<feature type="domain" description="Cadherin-like beta-sandwich-like" evidence="2">
    <location>
        <begin position="541"/>
        <end position="625"/>
    </location>
</feature>
<dbReference type="PANTHER" id="PTHR14776:SF1">
    <property type="entry name" value="CADHERIN-LIKE AND PC-ESTERASE DOMAIN-CONTAINING PROTEIN 1"/>
    <property type="match status" value="1"/>
</dbReference>
<evidence type="ECO:0000259" key="3">
    <source>
        <dbReference type="Pfam" id="PF24536"/>
    </source>
</evidence>
<keyword evidence="5" id="KW-1185">Reference proteome</keyword>
<dbReference type="InterPro" id="IPR025883">
    <property type="entry name" value="Cadherin-like_domain"/>
</dbReference>
<protein>
    <recommendedName>
        <fullName evidence="6">Cadherin-like and PC-esterase domain-containing protein 1</fullName>
    </recommendedName>
</protein>
<accession>A0AAD9P561</accession>
<evidence type="ECO:0000313" key="4">
    <source>
        <dbReference type="EMBL" id="KAK2188337.1"/>
    </source>
</evidence>
<organism evidence="4 5">
    <name type="scientific">Ridgeia piscesae</name>
    <name type="common">Tubeworm</name>
    <dbReference type="NCBI Taxonomy" id="27915"/>
    <lineage>
        <taxon>Eukaryota</taxon>
        <taxon>Metazoa</taxon>
        <taxon>Spiralia</taxon>
        <taxon>Lophotrochozoa</taxon>
        <taxon>Annelida</taxon>
        <taxon>Polychaeta</taxon>
        <taxon>Sedentaria</taxon>
        <taxon>Canalipalpata</taxon>
        <taxon>Sabellida</taxon>
        <taxon>Siboglinidae</taxon>
        <taxon>Ridgeia</taxon>
    </lineage>
</organism>
<dbReference type="InterPro" id="IPR004344">
    <property type="entry name" value="TTL/TTLL_fam"/>
</dbReference>
<dbReference type="EMBL" id="JAODUO010000135">
    <property type="protein sequence ID" value="KAK2188337.1"/>
    <property type="molecule type" value="Genomic_DNA"/>
</dbReference>
<evidence type="ECO:0000313" key="5">
    <source>
        <dbReference type="Proteomes" id="UP001209878"/>
    </source>
</evidence>
<dbReference type="PANTHER" id="PTHR14776">
    <property type="entry name" value="CADHERIN-LIKE AND PC-ESTERASE DOMAIN-CONTAINING PROTEIN 1"/>
    <property type="match status" value="1"/>
</dbReference>
<reference evidence="4" key="1">
    <citation type="journal article" date="2023" name="Mol. Biol. Evol.">
        <title>Third-Generation Sequencing Reveals the Adaptive Role of the Epigenome in Three Deep-Sea Polychaetes.</title>
        <authorList>
            <person name="Perez M."/>
            <person name="Aroh O."/>
            <person name="Sun Y."/>
            <person name="Lan Y."/>
            <person name="Juniper S.K."/>
            <person name="Young C.R."/>
            <person name="Angers B."/>
            <person name="Qian P.Y."/>
        </authorList>
    </citation>
    <scope>NUCLEOTIDE SEQUENCE</scope>
    <source>
        <strain evidence="4">R07B-5</strain>
    </source>
</reference>
<dbReference type="Pfam" id="PF12733">
    <property type="entry name" value="Cadherin-like"/>
    <property type="match status" value="1"/>
</dbReference>
<dbReference type="PROSITE" id="PS51221">
    <property type="entry name" value="TTL"/>
    <property type="match status" value="1"/>
</dbReference>
<dbReference type="Pfam" id="PF24536">
    <property type="entry name" value="NXPE4_C"/>
    <property type="match status" value="1"/>
</dbReference>
<evidence type="ECO:0008006" key="6">
    <source>
        <dbReference type="Google" id="ProtNLM"/>
    </source>
</evidence>
<gene>
    <name evidence="4" type="ORF">NP493_135g02000</name>
</gene>
<sequence>MGSWEEIRMRCQIDKTLLGSYVTGQPVDRVAVVLGQAAVIARDLPIYGQALSKAGFTFNIPPKYSQGEHRERPDYDDTGVCQCHKALVTLQPWQKVNHLPGITSVLWNKRTLCETMATYRHIPALHRSQLSPLCFTLPGQYDNFLTTASSLGPRVSWVAKSGSTSGNVQLLQLAGHNHLVQMHRLSQGSAVVQQYIENPLLLHGAPFSLRVYVLVTSIAPLRAYIHSEGTVQQRYDHQRHFQKVVGRTWILAHLKKHLSETYDKDVGSIAFKNLHSAIVQTLLVAETSLRRGQETPTNTPWDRCPGCFQLLGFDVIFNASLHPTIVDVDGQPDLQEVTTSTSWMTVVKSTIADDVIAMVTASEQVAWDVAMALGEFNQEVLVAESKCQRTEQLCLRRSDAEYLLEWRRETRHKGNFQQLYPAHDSDKYTRLLSDLQTHASHLSQGDSEKTSIPDHTPDGAAVDSTSRMHWLAVSMARYYHSLDTVANSYDDLNAPLVPDSSSDVSDSTPLVENILYNASKLDDKDETPFLEAFYTQPKLKTVTPAFDPAVVEYYATVPYDVLLVTVWAFARSCHSEARLHTKYGVSRPSNVSLGVGTNRLTIMIVDVSRPEPWVINTYTVVIERQTADHSCPAFTDDQPHQVCSMAQDCHLRYLPSLPCGLRPSKYRTWQKFQRWSASLPTCDTAAAPGRSIGNIFMVTHRDRTSCKWTTAMWQPHQCRHPRVPRDRLKKCLAGRQILFIGDSTNRGIMNYLIEATNGSLMEWDKTHETKTYTNINQDRTSVSFAYYPQFWLPSNQRPVFDKTLYQLMKQSQPVQNNSNTILVVGGVHWLGPHHLNVIIRALQREGLSGIKVVIKSLSAGFSQPVERLRHITLQDQRKLLLQNLALVNYAQSHGLDVIDTFNMTMARYKDFLQGQCACHFHRVKEVLPSFSQYMRWTEENGHNKLTNIPIQYHVEGAINAVYSELLLSTICEYS</sequence>
<evidence type="ECO:0000256" key="1">
    <source>
        <dbReference type="SAM" id="MobiDB-lite"/>
    </source>
</evidence>
<feature type="compositionally biased region" description="Basic and acidic residues" evidence="1">
    <location>
        <begin position="446"/>
        <end position="457"/>
    </location>
</feature>
<dbReference type="Gene3D" id="3.30.470.20">
    <property type="entry name" value="ATP-grasp fold, B domain"/>
    <property type="match status" value="1"/>
</dbReference>
<proteinExistence type="predicted"/>
<dbReference type="InterPro" id="IPR057106">
    <property type="entry name" value="NXPE4_C"/>
</dbReference>
<feature type="domain" description="NXPE C-terminal" evidence="3">
    <location>
        <begin position="713"/>
        <end position="843"/>
    </location>
</feature>
<name>A0AAD9P561_RIDPI</name>
<dbReference type="AlphaFoldDB" id="A0AAD9P561"/>
<dbReference type="Proteomes" id="UP001209878">
    <property type="component" value="Unassembled WGS sequence"/>
</dbReference>
<evidence type="ECO:0000259" key="2">
    <source>
        <dbReference type="Pfam" id="PF12733"/>
    </source>
</evidence>
<comment type="caution">
    <text evidence="4">The sequence shown here is derived from an EMBL/GenBank/DDBJ whole genome shotgun (WGS) entry which is preliminary data.</text>
</comment>
<dbReference type="Pfam" id="PF03133">
    <property type="entry name" value="TTL"/>
    <property type="match status" value="2"/>
</dbReference>
<feature type="region of interest" description="Disordered" evidence="1">
    <location>
        <begin position="439"/>
        <end position="460"/>
    </location>
</feature>